<dbReference type="Proteomes" id="UP001245370">
    <property type="component" value="Unassembled WGS sequence"/>
</dbReference>
<evidence type="ECO:0000313" key="9">
    <source>
        <dbReference type="EMBL" id="GLI23316.1"/>
    </source>
</evidence>
<accession>A0A9W6CNJ9</accession>
<evidence type="ECO:0000256" key="5">
    <source>
        <dbReference type="ARBA" id="ARBA00022692"/>
    </source>
</evidence>
<dbReference type="PANTHER" id="PTHR30269">
    <property type="entry name" value="TRANSMEMBRANE PROTEIN YFCA"/>
    <property type="match status" value="1"/>
</dbReference>
<feature type="transmembrane region" description="Helical" evidence="8">
    <location>
        <begin position="43"/>
        <end position="65"/>
    </location>
</feature>
<proteinExistence type="inferred from homology"/>
<comment type="caution">
    <text evidence="9">The sequence shown here is derived from an EMBL/GenBank/DDBJ whole genome shotgun (WGS) entry which is preliminary data.</text>
</comment>
<feature type="transmembrane region" description="Helical" evidence="8">
    <location>
        <begin position="97"/>
        <end position="116"/>
    </location>
</feature>
<evidence type="ECO:0000256" key="6">
    <source>
        <dbReference type="ARBA" id="ARBA00022989"/>
    </source>
</evidence>
<evidence type="ECO:0000313" key="12">
    <source>
        <dbReference type="Proteomes" id="UP001245370"/>
    </source>
</evidence>
<reference evidence="9" key="1">
    <citation type="submission" date="2022-12" db="EMBL/GenBank/DDBJ databases">
        <title>Reference genome sequencing for broad-spectrum identification of bacterial and archaeal isolates by mass spectrometry.</title>
        <authorList>
            <person name="Sekiguchi Y."/>
            <person name="Tourlousse D.M."/>
        </authorList>
    </citation>
    <scope>NUCLEOTIDE SEQUENCE</scope>
    <source>
        <strain evidence="9">301</strain>
    </source>
</reference>
<organism evidence="9 11">
    <name type="scientific">Xanthobacter flavus</name>
    <dbReference type="NCBI Taxonomy" id="281"/>
    <lineage>
        <taxon>Bacteria</taxon>
        <taxon>Pseudomonadati</taxon>
        <taxon>Pseudomonadota</taxon>
        <taxon>Alphaproteobacteria</taxon>
        <taxon>Hyphomicrobiales</taxon>
        <taxon>Xanthobacteraceae</taxon>
        <taxon>Xanthobacter</taxon>
    </lineage>
</organism>
<dbReference type="Pfam" id="PF01925">
    <property type="entry name" value="TauE"/>
    <property type="match status" value="1"/>
</dbReference>
<keyword evidence="3" id="KW-0813">Transport</keyword>
<evidence type="ECO:0000313" key="10">
    <source>
        <dbReference type="EMBL" id="MDR6334663.1"/>
    </source>
</evidence>
<evidence type="ECO:0000313" key="11">
    <source>
        <dbReference type="Proteomes" id="UP001144397"/>
    </source>
</evidence>
<dbReference type="PANTHER" id="PTHR30269:SF37">
    <property type="entry name" value="MEMBRANE TRANSPORTER PROTEIN"/>
    <property type="match status" value="1"/>
</dbReference>
<keyword evidence="4 8" id="KW-1003">Cell membrane</keyword>
<feature type="transmembrane region" description="Helical" evidence="8">
    <location>
        <begin position="166"/>
        <end position="189"/>
    </location>
</feature>
<evidence type="ECO:0000256" key="8">
    <source>
        <dbReference type="RuleBase" id="RU363041"/>
    </source>
</evidence>
<comment type="subcellular location">
    <subcellularLocation>
        <location evidence="1 8">Cell membrane</location>
        <topology evidence="1 8">Multi-pass membrane protein</topology>
    </subcellularLocation>
</comment>
<dbReference type="InterPro" id="IPR052017">
    <property type="entry name" value="TSUP"/>
</dbReference>
<keyword evidence="6 8" id="KW-1133">Transmembrane helix</keyword>
<sequence length="249" mass="26299">MIVDPAFYAAAVPATIVVGLSKGGFTGLSVLGQPILALVMSPIQAAAIILPVLIVQDVVSLYAYWRRWSRKELLRTLPGAIAGIVLGYLLAASVSDAAVAFGIGVLSVAEAGRSFLSRRLKRTPGESGPIAAAVWSAVSGFTSMIANAGGPPLMIYLLRRPLPVQQFAATATAFFAVVNWVKLPFFLALGQVSFQNLATSAVLIPIAVLSTMAGVWLVRRVSPERFFGLVYAILAVVGVKLIYDGVTHF</sequence>
<feature type="transmembrane region" description="Helical" evidence="8">
    <location>
        <begin position="128"/>
        <end position="146"/>
    </location>
</feature>
<keyword evidence="7 8" id="KW-0472">Membrane</keyword>
<gene>
    <name evidence="10" type="ORF">GGQ86_003145</name>
    <name evidence="9" type="ORF">XFLAVUS301_29900</name>
</gene>
<evidence type="ECO:0000256" key="3">
    <source>
        <dbReference type="ARBA" id="ARBA00022448"/>
    </source>
</evidence>
<dbReference type="AlphaFoldDB" id="A0A9W6CNJ9"/>
<reference evidence="10 12" key="2">
    <citation type="submission" date="2023-07" db="EMBL/GenBank/DDBJ databases">
        <title>Genomic Encyclopedia of Type Strains, Phase IV (KMG-IV): sequencing the most valuable type-strain genomes for metagenomic binning, comparative biology and taxonomic classification.</title>
        <authorList>
            <person name="Goeker M."/>
        </authorList>
    </citation>
    <scope>NUCLEOTIDE SEQUENCE [LARGE SCALE GENOMIC DNA]</scope>
    <source>
        <strain evidence="10 12">DSM 338</strain>
    </source>
</reference>
<dbReference type="GO" id="GO:0005886">
    <property type="term" value="C:plasma membrane"/>
    <property type="evidence" value="ECO:0007669"/>
    <property type="project" value="UniProtKB-SubCell"/>
</dbReference>
<evidence type="ECO:0000256" key="1">
    <source>
        <dbReference type="ARBA" id="ARBA00004651"/>
    </source>
</evidence>
<feature type="transmembrane region" description="Helical" evidence="8">
    <location>
        <begin position="225"/>
        <end position="243"/>
    </location>
</feature>
<keyword evidence="12" id="KW-1185">Reference proteome</keyword>
<protein>
    <recommendedName>
        <fullName evidence="8">Probable membrane transporter protein</fullName>
    </recommendedName>
</protein>
<evidence type="ECO:0000256" key="2">
    <source>
        <dbReference type="ARBA" id="ARBA00009142"/>
    </source>
</evidence>
<feature type="transmembrane region" description="Helical" evidence="8">
    <location>
        <begin position="201"/>
        <end position="219"/>
    </location>
</feature>
<evidence type="ECO:0000256" key="4">
    <source>
        <dbReference type="ARBA" id="ARBA00022475"/>
    </source>
</evidence>
<dbReference type="RefSeq" id="WP_281808184.1">
    <property type="nucleotide sequence ID" value="NZ_BSDO01000004.1"/>
</dbReference>
<dbReference type="GeneID" id="95763777"/>
<name>A0A9W6CNJ9_XANFL</name>
<dbReference type="InterPro" id="IPR002781">
    <property type="entry name" value="TM_pro_TauE-like"/>
</dbReference>
<dbReference type="EMBL" id="BSDO01000004">
    <property type="protein sequence ID" value="GLI23316.1"/>
    <property type="molecule type" value="Genomic_DNA"/>
</dbReference>
<dbReference type="Proteomes" id="UP001144397">
    <property type="component" value="Unassembled WGS sequence"/>
</dbReference>
<dbReference type="EMBL" id="JAVDPY010000005">
    <property type="protein sequence ID" value="MDR6334663.1"/>
    <property type="molecule type" value="Genomic_DNA"/>
</dbReference>
<feature type="transmembrane region" description="Helical" evidence="8">
    <location>
        <begin position="7"/>
        <end position="31"/>
    </location>
</feature>
<comment type="similarity">
    <text evidence="2 8">Belongs to the 4-toluene sulfonate uptake permease (TSUP) (TC 2.A.102) family.</text>
</comment>
<evidence type="ECO:0000256" key="7">
    <source>
        <dbReference type="ARBA" id="ARBA00023136"/>
    </source>
</evidence>
<keyword evidence="5 8" id="KW-0812">Transmembrane</keyword>